<gene>
    <name evidence="2" type="ORF">BCR35DRAFT_132531</name>
</gene>
<sequence>MSGAKRPVDYGAAPPHKKRRSPSTSSSSSSGRSSSTAGPARKESSGKHGRGAVGVLGDYYRTGEVAGNNRRWDTVIPDSQSPAPIPKQEDDIKPDPFFTYRSGSLTSTDSSAFGASGSPSSHSHSSEDVDIKPFPFERSRSLSTESKPSDDELGRSLNSGSSHSGDSSSRGSLDSDVKNFELDIKLEPGIEYRAPWLEERAQYAPRAVGVGPRPQPQPATIRSQPLSHFEADRSRSHAPSPVTETHVDVKDEAEDHTMATFDGMPPPRAPLSRATEMDMRRRERSVTNEHENDDYPEGDDESRSSRAGSTRSESAAQEERAYSIAAEGSQTSSPPRRQEEEEAQWREGSEDAVEEDQGAVEIELEPRPEAIQSTISSPPSSPPDLNPSASRLASKTSSLARPPFTPPRTEFCPCPSHLSRALPFLRMLKMSRWTTTTLLPLRSNAILHPAPLPARPRHPLRLRPGHSRCPKQSWQRLEDSRRSPSSSPCSML</sequence>
<dbReference type="AlphaFoldDB" id="A0A1Y2G2T2"/>
<feature type="compositionally biased region" description="Acidic residues" evidence="1">
    <location>
        <begin position="291"/>
        <end position="300"/>
    </location>
</feature>
<feature type="region of interest" description="Disordered" evidence="1">
    <location>
        <begin position="207"/>
        <end position="412"/>
    </location>
</feature>
<feature type="region of interest" description="Disordered" evidence="1">
    <location>
        <begin position="448"/>
        <end position="492"/>
    </location>
</feature>
<feature type="compositionally biased region" description="Basic and acidic residues" evidence="1">
    <location>
        <begin position="336"/>
        <end position="349"/>
    </location>
</feature>
<feature type="region of interest" description="Disordered" evidence="1">
    <location>
        <begin position="1"/>
        <end position="179"/>
    </location>
</feature>
<proteinExistence type="predicted"/>
<feature type="compositionally biased region" description="Low complexity" evidence="1">
    <location>
        <begin position="155"/>
        <end position="172"/>
    </location>
</feature>
<feature type="compositionally biased region" description="Low complexity" evidence="1">
    <location>
        <begin position="110"/>
        <end position="123"/>
    </location>
</feature>
<feature type="compositionally biased region" description="Low complexity" evidence="1">
    <location>
        <begin position="483"/>
        <end position="492"/>
    </location>
</feature>
<name>A0A1Y2G2T2_9BASI</name>
<dbReference type="InParanoid" id="A0A1Y2G2T2"/>
<evidence type="ECO:0000256" key="1">
    <source>
        <dbReference type="SAM" id="MobiDB-lite"/>
    </source>
</evidence>
<protein>
    <submittedName>
        <fullName evidence="2">Uncharacterized protein</fullName>
    </submittedName>
</protein>
<keyword evidence="3" id="KW-1185">Reference proteome</keyword>
<feature type="compositionally biased region" description="Basic and acidic residues" evidence="1">
    <location>
        <begin position="275"/>
        <end position="290"/>
    </location>
</feature>
<feature type="compositionally biased region" description="Low complexity" evidence="1">
    <location>
        <begin position="22"/>
        <end position="39"/>
    </location>
</feature>
<evidence type="ECO:0000313" key="2">
    <source>
        <dbReference type="EMBL" id="ORY90107.1"/>
    </source>
</evidence>
<organism evidence="2 3">
    <name type="scientific">Leucosporidium creatinivorum</name>
    <dbReference type="NCBI Taxonomy" id="106004"/>
    <lineage>
        <taxon>Eukaryota</taxon>
        <taxon>Fungi</taxon>
        <taxon>Dikarya</taxon>
        <taxon>Basidiomycota</taxon>
        <taxon>Pucciniomycotina</taxon>
        <taxon>Microbotryomycetes</taxon>
        <taxon>Leucosporidiales</taxon>
        <taxon>Leucosporidium</taxon>
    </lineage>
</organism>
<dbReference type="EMBL" id="MCGR01000004">
    <property type="protein sequence ID" value="ORY90107.1"/>
    <property type="molecule type" value="Genomic_DNA"/>
</dbReference>
<feature type="compositionally biased region" description="Basic residues" evidence="1">
    <location>
        <begin position="455"/>
        <end position="469"/>
    </location>
</feature>
<dbReference type="Proteomes" id="UP000193467">
    <property type="component" value="Unassembled WGS sequence"/>
</dbReference>
<comment type="caution">
    <text evidence="2">The sequence shown here is derived from an EMBL/GenBank/DDBJ whole genome shotgun (WGS) entry which is preliminary data.</text>
</comment>
<accession>A0A1Y2G2T2</accession>
<evidence type="ECO:0000313" key="3">
    <source>
        <dbReference type="Proteomes" id="UP000193467"/>
    </source>
</evidence>
<feature type="compositionally biased region" description="Polar residues" evidence="1">
    <location>
        <begin position="305"/>
        <end position="315"/>
    </location>
</feature>
<feature type="compositionally biased region" description="Basic and acidic residues" evidence="1">
    <location>
        <begin position="124"/>
        <end position="140"/>
    </location>
</feature>
<feature type="compositionally biased region" description="Basic and acidic residues" evidence="1">
    <location>
        <begin position="245"/>
        <end position="257"/>
    </location>
</feature>
<reference evidence="2 3" key="1">
    <citation type="submission" date="2016-07" db="EMBL/GenBank/DDBJ databases">
        <title>Pervasive Adenine N6-methylation of Active Genes in Fungi.</title>
        <authorList>
            <consortium name="DOE Joint Genome Institute"/>
            <person name="Mondo S.J."/>
            <person name="Dannebaum R.O."/>
            <person name="Kuo R.C."/>
            <person name="Labutti K."/>
            <person name="Haridas S."/>
            <person name="Kuo A."/>
            <person name="Salamov A."/>
            <person name="Ahrendt S.R."/>
            <person name="Lipzen A."/>
            <person name="Sullivan W."/>
            <person name="Andreopoulos W.B."/>
            <person name="Clum A."/>
            <person name="Lindquist E."/>
            <person name="Daum C."/>
            <person name="Ramamoorthy G.K."/>
            <person name="Gryganskyi A."/>
            <person name="Culley D."/>
            <person name="Magnuson J.K."/>
            <person name="James T.Y."/>
            <person name="O'Malley M.A."/>
            <person name="Stajich J.E."/>
            <person name="Spatafora J.W."/>
            <person name="Visel A."/>
            <person name="Grigoriev I.V."/>
        </authorList>
    </citation>
    <scope>NUCLEOTIDE SEQUENCE [LARGE SCALE GENOMIC DNA]</scope>
    <source>
        <strain evidence="2 3">62-1032</strain>
    </source>
</reference>